<accession>A0ABT8NAX0</accession>
<protein>
    <submittedName>
        <fullName evidence="2">Na-translocating system protein MpsC family protein</fullName>
    </submittedName>
</protein>
<evidence type="ECO:0000313" key="3">
    <source>
        <dbReference type="Proteomes" id="UP001172142"/>
    </source>
</evidence>
<keyword evidence="3" id="KW-1185">Reference proteome</keyword>
<proteinExistence type="predicted"/>
<feature type="domain" description="Na+-translocating membrane potential-generating system MpsC" evidence="1">
    <location>
        <begin position="5"/>
        <end position="55"/>
    </location>
</feature>
<evidence type="ECO:0000313" key="2">
    <source>
        <dbReference type="EMBL" id="MDN7245037.1"/>
    </source>
</evidence>
<comment type="caution">
    <text evidence="2">The sequence shown here is derived from an EMBL/GenBank/DDBJ whole genome shotgun (WGS) entry which is preliminary data.</text>
</comment>
<gene>
    <name evidence="2" type="ORF">QWY13_05950</name>
</gene>
<dbReference type="RefSeq" id="WP_301855583.1">
    <property type="nucleotide sequence ID" value="NZ_JAUJWU010000001.1"/>
</dbReference>
<evidence type="ECO:0000259" key="1">
    <source>
        <dbReference type="Pfam" id="PF10057"/>
    </source>
</evidence>
<organism evidence="2 3">
    <name type="scientific">Planococcus shenhongbingii</name>
    <dbReference type="NCBI Taxonomy" id="3058398"/>
    <lineage>
        <taxon>Bacteria</taxon>
        <taxon>Bacillati</taxon>
        <taxon>Bacillota</taxon>
        <taxon>Bacilli</taxon>
        <taxon>Bacillales</taxon>
        <taxon>Caryophanaceae</taxon>
        <taxon>Planococcus</taxon>
    </lineage>
</organism>
<dbReference type="EMBL" id="JAUJWU010000001">
    <property type="protein sequence ID" value="MDN7245037.1"/>
    <property type="molecule type" value="Genomic_DNA"/>
</dbReference>
<sequence length="56" mass="6302">MLHSKSVQTEIGGYISTLLRRHFGKGPTSVFVTIKFPFITAHIRGFLEPTEKSLLN</sequence>
<reference evidence="2 3" key="1">
    <citation type="submission" date="2023-07" db="EMBL/GenBank/DDBJ databases">
        <title>Novel species in genus Planococcus.</title>
        <authorList>
            <person name="Ning S."/>
        </authorList>
    </citation>
    <scope>NUCLEOTIDE SEQUENCE [LARGE SCALE GENOMIC DNA]</scope>
    <source>
        <strain evidence="2 3">N017</strain>
    </source>
</reference>
<dbReference type="Proteomes" id="UP001172142">
    <property type="component" value="Unassembled WGS sequence"/>
</dbReference>
<name>A0ABT8NAX0_9BACL</name>
<dbReference type="Pfam" id="PF10057">
    <property type="entry name" value="MpsC"/>
    <property type="match status" value="1"/>
</dbReference>
<dbReference type="InterPro" id="IPR018745">
    <property type="entry name" value="MpsC"/>
</dbReference>